<feature type="transmembrane region" description="Helical" evidence="12">
    <location>
        <begin position="95"/>
        <end position="122"/>
    </location>
</feature>
<comment type="function">
    <text evidence="1">Required for the export of heme to the periplasm for the biogenesis of c-type cytochromes.</text>
</comment>
<comment type="similarity">
    <text evidence="3">Belongs to the CcmB/CycW/HelB family.</text>
</comment>
<evidence type="ECO:0000256" key="10">
    <source>
        <dbReference type="ARBA" id="ARBA00022989"/>
    </source>
</evidence>
<feature type="transmembrane region" description="Helical" evidence="12">
    <location>
        <begin position="164"/>
        <end position="182"/>
    </location>
</feature>
<dbReference type="Pfam" id="PF03379">
    <property type="entry name" value="CcmB"/>
    <property type="match status" value="1"/>
</dbReference>
<keyword evidence="9" id="KW-0201">Cytochrome c-type biogenesis</keyword>
<name>A0A0F9KMD8_9ZZZZ</name>
<keyword evidence="8 12" id="KW-0812">Transmembrane</keyword>
<evidence type="ECO:0000256" key="7">
    <source>
        <dbReference type="ARBA" id="ARBA00022519"/>
    </source>
</evidence>
<dbReference type="GO" id="GO:0015232">
    <property type="term" value="F:heme transmembrane transporter activity"/>
    <property type="evidence" value="ECO:0007669"/>
    <property type="project" value="InterPro"/>
</dbReference>
<evidence type="ECO:0000256" key="6">
    <source>
        <dbReference type="ARBA" id="ARBA00022475"/>
    </source>
</evidence>
<sequence>MRFLKGVWLIVWKDLTLELRTKEILSSMFVFTLLVVVIFNFAFQGEKVDIQRLSAGILWVAFTFAGILGLSRSFVFEKDEHCLEGLLLSPIPRGAIYLGKMLANFVFMVIVEAIIFPIFAVFFDFDILYSIPQLIPVFLLSTLGFASVGTILSAISVNTKTREVMLPVLLFPVMVPVIISAVRSTANVLSGGTFLETFSWLKLLIVFDVIFLVVSFLTFDFVVEE</sequence>
<evidence type="ECO:0000256" key="9">
    <source>
        <dbReference type="ARBA" id="ARBA00022748"/>
    </source>
</evidence>
<dbReference type="GO" id="GO:1903607">
    <property type="term" value="P:cytochrome c biosynthetic process"/>
    <property type="evidence" value="ECO:0007669"/>
    <property type="project" value="TreeGrafter"/>
</dbReference>
<evidence type="ECO:0000256" key="3">
    <source>
        <dbReference type="ARBA" id="ARBA00010544"/>
    </source>
</evidence>
<feature type="transmembrane region" description="Helical" evidence="12">
    <location>
        <begin position="55"/>
        <end position="75"/>
    </location>
</feature>
<evidence type="ECO:0000256" key="8">
    <source>
        <dbReference type="ARBA" id="ARBA00022692"/>
    </source>
</evidence>
<feature type="transmembrane region" description="Helical" evidence="12">
    <location>
        <begin position="24"/>
        <end position="43"/>
    </location>
</feature>
<evidence type="ECO:0000256" key="12">
    <source>
        <dbReference type="SAM" id="Phobius"/>
    </source>
</evidence>
<organism evidence="13">
    <name type="scientific">marine sediment metagenome</name>
    <dbReference type="NCBI Taxonomy" id="412755"/>
    <lineage>
        <taxon>unclassified sequences</taxon>
        <taxon>metagenomes</taxon>
        <taxon>ecological metagenomes</taxon>
    </lineage>
</organism>
<evidence type="ECO:0000256" key="11">
    <source>
        <dbReference type="ARBA" id="ARBA00023136"/>
    </source>
</evidence>
<keyword evidence="11 12" id="KW-0472">Membrane</keyword>
<evidence type="ECO:0000256" key="1">
    <source>
        <dbReference type="ARBA" id="ARBA00002442"/>
    </source>
</evidence>
<evidence type="ECO:0000256" key="4">
    <source>
        <dbReference type="ARBA" id="ARBA00016452"/>
    </source>
</evidence>
<dbReference type="PRINTS" id="PR01414">
    <property type="entry name" value="CCMBBIOGNSIS"/>
</dbReference>
<dbReference type="GO" id="GO:0017004">
    <property type="term" value="P:cytochrome complex assembly"/>
    <property type="evidence" value="ECO:0007669"/>
    <property type="project" value="UniProtKB-KW"/>
</dbReference>
<dbReference type="InterPro" id="IPR026031">
    <property type="entry name" value="Cyt_c_CcmB_bac"/>
</dbReference>
<keyword evidence="5" id="KW-0813">Transport</keyword>
<accession>A0A0F9KMD8</accession>
<evidence type="ECO:0000256" key="2">
    <source>
        <dbReference type="ARBA" id="ARBA00004429"/>
    </source>
</evidence>
<dbReference type="PANTHER" id="PTHR30070">
    <property type="entry name" value="HEME EXPORTER PROTEIN B"/>
    <property type="match status" value="1"/>
</dbReference>
<gene>
    <name evidence="13" type="ORF">LCGC14_1615970</name>
</gene>
<reference evidence="13" key="1">
    <citation type="journal article" date="2015" name="Nature">
        <title>Complex archaea that bridge the gap between prokaryotes and eukaryotes.</title>
        <authorList>
            <person name="Spang A."/>
            <person name="Saw J.H."/>
            <person name="Jorgensen S.L."/>
            <person name="Zaremba-Niedzwiedzka K."/>
            <person name="Martijn J."/>
            <person name="Lind A.E."/>
            <person name="van Eijk R."/>
            <person name="Schleper C."/>
            <person name="Guy L."/>
            <person name="Ettema T.J."/>
        </authorList>
    </citation>
    <scope>NUCLEOTIDE SEQUENCE</scope>
</reference>
<dbReference type="InterPro" id="IPR003544">
    <property type="entry name" value="Cyt_c_biogenesis_CcmB"/>
</dbReference>
<protein>
    <recommendedName>
        <fullName evidence="4">Heme exporter protein B</fullName>
    </recommendedName>
</protein>
<dbReference type="EMBL" id="LAZR01013139">
    <property type="protein sequence ID" value="KKM23363.1"/>
    <property type="molecule type" value="Genomic_DNA"/>
</dbReference>
<proteinExistence type="inferred from homology"/>
<comment type="subcellular location">
    <subcellularLocation>
        <location evidence="2">Cell inner membrane</location>
        <topology evidence="2">Multi-pass membrane protein</topology>
    </subcellularLocation>
</comment>
<dbReference type="AlphaFoldDB" id="A0A0F9KMD8"/>
<evidence type="ECO:0000313" key="13">
    <source>
        <dbReference type="EMBL" id="KKM23363.1"/>
    </source>
</evidence>
<dbReference type="GO" id="GO:0005886">
    <property type="term" value="C:plasma membrane"/>
    <property type="evidence" value="ECO:0007669"/>
    <property type="project" value="UniProtKB-SubCell"/>
</dbReference>
<keyword evidence="6" id="KW-1003">Cell membrane</keyword>
<feature type="transmembrane region" description="Helical" evidence="12">
    <location>
        <begin position="134"/>
        <end position="158"/>
    </location>
</feature>
<keyword evidence="7" id="KW-0997">Cell inner membrane</keyword>
<comment type="caution">
    <text evidence="13">The sequence shown here is derived from an EMBL/GenBank/DDBJ whole genome shotgun (WGS) entry which is preliminary data.</text>
</comment>
<feature type="transmembrane region" description="Helical" evidence="12">
    <location>
        <begin position="203"/>
        <end position="223"/>
    </location>
</feature>
<dbReference type="PIRSF" id="PIRSF002764">
    <property type="entry name" value="CcmB"/>
    <property type="match status" value="1"/>
</dbReference>
<evidence type="ECO:0000256" key="5">
    <source>
        <dbReference type="ARBA" id="ARBA00022448"/>
    </source>
</evidence>
<dbReference type="PANTHER" id="PTHR30070:SF1">
    <property type="entry name" value="CYTOCHROME C BIOGENESIS B-RELATED"/>
    <property type="match status" value="1"/>
</dbReference>
<keyword evidence="10 12" id="KW-1133">Transmembrane helix</keyword>